<dbReference type="EMBL" id="BMAW01026245">
    <property type="protein sequence ID" value="GFT96347.1"/>
    <property type="molecule type" value="Genomic_DNA"/>
</dbReference>
<feature type="non-terminal residue" evidence="1">
    <location>
        <position position="1"/>
    </location>
</feature>
<proteinExistence type="predicted"/>
<comment type="caution">
    <text evidence="1">The sequence shown here is derived from an EMBL/GenBank/DDBJ whole genome shotgun (WGS) entry which is preliminary data.</text>
</comment>
<accession>A0A8X6Q531</accession>
<reference evidence="1" key="1">
    <citation type="submission" date="2020-08" db="EMBL/GenBank/DDBJ databases">
        <title>Multicomponent nature underlies the extraordinary mechanical properties of spider dragline silk.</title>
        <authorList>
            <person name="Kono N."/>
            <person name="Nakamura H."/>
            <person name="Mori M."/>
            <person name="Yoshida Y."/>
            <person name="Ohtoshi R."/>
            <person name="Malay A.D."/>
            <person name="Moran D.A.P."/>
            <person name="Tomita M."/>
            <person name="Numata K."/>
            <person name="Arakawa K."/>
        </authorList>
    </citation>
    <scope>NUCLEOTIDE SEQUENCE</scope>
</reference>
<sequence>AGLLEGWDQVLHVENIVWLRSGYPKSIRRSGLPIVKEDDL</sequence>
<name>A0A8X6Q531_NEPPI</name>
<dbReference type="AlphaFoldDB" id="A0A8X6Q531"/>
<evidence type="ECO:0000313" key="2">
    <source>
        <dbReference type="Proteomes" id="UP000887013"/>
    </source>
</evidence>
<protein>
    <submittedName>
        <fullName evidence="1">Uncharacterized protein</fullName>
    </submittedName>
</protein>
<gene>
    <name evidence="1" type="ORF">NPIL_244761</name>
</gene>
<evidence type="ECO:0000313" key="1">
    <source>
        <dbReference type="EMBL" id="GFT96347.1"/>
    </source>
</evidence>
<dbReference type="Proteomes" id="UP000887013">
    <property type="component" value="Unassembled WGS sequence"/>
</dbReference>
<organism evidence="1 2">
    <name type="scientific">Nephila pilipes</name>
    <name type="common">Giant wood spider</name>
    <name type="synonym">Nephila maculata</name>
    <dbReference type="NCBI Taxonomy" id="299642"/>
    <lineage>
        <taxon>Eukaryota</taxon>
        <taxon>Metazoa</taxon>
        <taxon>Ecdysozoa</taxon>
        <taxon>Arthropoda</taxon>
        <taxon>Chelicerata</taxon>
        <taxon>Arachnida</taxon>
        <taxon>Araneae</taxon>
        <taxon>Araneomorphae</taxon>
        <taxon>Entelegynae</taxon>
        <taxon>Araneoidea</taxon>
        <taxon>Nephilidae</taxon>
        <taxon>Nephila</taxon>
    </lineage>
</organism>
<keyword evidence="2" id="KW-1185">Reference proteome</keyword>